<dbReference type="GO" id="GO:0006614">
    <property type="term" value="P:SRP-dependent cotranslational protein targeting to membrane"/>
    <property type="evidence" value="ECO:0007669"/>
    <property type="project" value="UniProtKB-UniRule"/>
</dbReference>
<feature type="region of interest" description="Disordered" evidence="15">
    <location>
        <begin position="133"/>
        <end position="176"/>
    </location>
</feature>
<keyword evidence="18" id="KW-0282">Flagellum</keyword>
<feature type="domain" description="AAA+ ATPase" evidence="16">
    <location>
        <begin position="273"/>
        <end position="419"/>
    </location>
</feature>
<evidence type="ECO:0000256" key="12">
    <source>
        <dbReference type="ARBA" id="ARBA00025337"/>
    </source>
</evidence>
<dbReference type="AlphaFoldDB" id="A0A935JZW8"/>
<evidence type="ECO:0000256" key="3">
    <source>
        <dbReference type="ARBA" id="ARBA00014919"/>
    </source>
</evidence>
<keyword evidence="5" id="KW-1003">Cell membrane</keyword>
<keyword evidence="8" id="KW-0653">Protein transport</keyword>
<dbReference type="GO" id="GO:0003924">
    <property type="term" value="F:GTPase activity"/>
    <property type="evidence" value="ECO:0007669"/>
    <property type="project" value="UniProtKB-UniRule"/>
</dbReference>
<evidence type="ECO:0000256" key="4">
    <source>
        <dbReference type="ARBA" id="ARBA00022448"/>
    </source>
</evidence>
<dbReference type="GO" id="GO:0015031">
    <property type="term" value="P:protein transport"/>
    <property type="evidence" value="ECO:0007669"/>
    <property type="project" value="UniProtKB-KW"/>
</dbReference>
<reference evidence="18 19" key="1">
    <citation type="submission" date="2020-10" db="EMBL/GenBank/DDBJ databases">
        <title>Connecting structure to function with the recovery of over 1000 high-quality activated sludge metagenome-assembled genomes encoding full-length rRNA genes using long-read sequencing.</title>
        <authorList>
            <person name="Singleton C.M."/>
            <person name="Petriglieri F."/>
            <person name="Kristensen J.M."/>
            <person name="Kirkegaard R.H."/>
            <person name="Michaelsen T.Y."/>
            <person name="Andersen M.H."/>
            <person name="Karst S.M."/>
            <person name="Dueholm M.S."/>
            <person name="Nielsen P.H."/>
            <person name="Albertsen M."/>
        </authorList>
    </citation>
    <scope>NUCLEOTIDE SEQUENCE [LARGE SCALE GENOMIC DNA]</scope>
    <source>
        <strain evidence="18">EsbW_18-Q3-R4-48_BATAC.463</strain>
    </source>
</reference>
<dbReference type="SUPFAM" id="SSF52540">
    <property type="entry name" value="P-loop containing nucleoside triphosphate hydrolases"/>
    <property type="match status" value="1"/>
</dbReference>
<dbReference type="PANTHER" id="PTHR43134:SF3">
    <property type="entry name" value="FLAGELLAR BIOSYNTHESIS PROTEIN FLHF"/>
    <property type="match status" value="1"/>
</dbReference>
<dbReference type="Gene3D" id="3.40.50.300">
    <property type="entry name" value="P-loop containing nucleotide triphosphate hydrolases"/>
    <property type="match status" value="1"/>
</dbReference>
<keyword evidence="10" id="KW-0472">Membrane</keyword>
<feature type="domain" description="SRP54-type proteins GTP-binding" evidence="17">
    <location>
        <begin position="274"/>
        <end position="464"/>
    </location>
</feature>
<evidence type="ECO:0000313" key="19">
    <source>
        <dbReference type="Proteomes" id="UP000739411"/>
    </source>
</evidence>
<dbReference type="InterPro" id="IPR020006">
    <property type="entry name" value="FlhF"/>
</dbReference>
<evidence type="ECO:0000256" key="9">
    <source>
        <dbReference type="ARBA" id="ARBA00023134"/>
    </source>
</evidence>
<dbReference type="GO" id="GO:0005525">
    <property type="term" value="F:GTP binding"/>
    <property type="evidence" value="ECO:0007669"/>
    <property type="project" value="UniProtKB-UniRule"/>
</dbReference>
<proteinExistence type="inferred from homology"/>
<keyword evidence="4" id="KW-0813">Transport</keyword>
<dbReference type="InterPro" id="IPR003593">
    <property type="entry name" value="AAA+_ATPase"/>
</dbReference>
<gene>
    <name evidence="18" type="primary">flhF</name>
    <name evidence="18" type="ORF">IPJ38_01465</name>
</gene>
<name>A0A935JZW8_9RHOO</name>
<keyword evidence="11" id="KW-1006">Bacterial flagellum protein export</keyword>
<evidence type="ECO:0000256" key="10">
    <source>
        <dbReference type="ARBA" id="ARBA00023136"/>
    </source>
</evidence>
<dbReference type="SMART" id="SM00382">
    <property type="entry name" value="AAA"/>
    <property type="match status" value="1"/>
</dbReference>
<protein>
    <recommendedName>
        <fullName evidence="3 13">Flagellar biosynthesis protein FlhF</fullName>
    </recommendedName>
</protein>
<evidence type="ECO:0000256" key="6">
    <source>
        <dbReference type="ARBA" id="ARBA00022741"/>
    </source>
</evidence>
<comment type="subcellular location">
    <subcellularLocation>
        <location evidence="1">Cell membrane</location>
        <topology evidence="1">Peripheral membrane protein</topology>
        <orientation evidence="1">Cytoplasmic side</orientation>
    </subcellularLocation>
</comment>
<dbReference type="NCBIfam" id="TIGR03499">
    <property type="entry name" value="FlhF"/>
    <property type="match status" value="1"/>
</dbReference>
<dbReference type="SMART" id="SM00962">
    <property type="entry name" value="SRP54"/>
    <property type="match status" value="1"/>
</dbReference>
<accession>A0A935JZW8</accession>
<organism evidence="18 19">
    <name type="scientific">Candidatus Dechloromonas phosphorivorans</name>
    <dbReference type="NCBI Taxonomy" id="2899244"/>
    <lineage>
        <taxon>Bacteria</taxon>
        <taxon>Pseudomonadati</taxon>
        <taxon>Pseudomonadota</taxon>
        <taxon>Betaproteobacteria</taxon>
        <taxon>Rhodocyclales</taxon>
        <taxon>Azonexaceae</taxon>
        <taxon>Dechloromonas</taxon>
    </lineage>
</organism>
<evidence type="ECO:0000256" key="7">
    <source>
        <dbReference type="ARBA" id="ARBA00022795"/>
    </source>
</evidence>
<sequence>MNVRKFIAANARDALRKVKETLGNDAIILSNRGIPGGVEVMAVAARDMAMIVPTQVAEAPMPHQRPQQKPELDDDYRVSLSAARAQVAQRPPAITVNNQTVAVNRTTASNSAPMRHQGLVNAGIPKTGSLRSLETTRPQAPAPTPEALQPRAASQSATPRPQMPPTPAPAPAPVRRPEAEIIPLEVMDEIRSLRKMVEQHLAGFAWGETARTQPVKTEVMRQMLDSGFSPQFARDLLNDLPQEFDPSQALAWVKGAADRSLMTISNEGDIVDRGGIYALVGPTGVGKTTTTAKLAARCVLRHGPSKVALVTTDGYRIGAHEQLRIYGRILGVSVHLVKDAAELRQTLRELQNKHMVLVDTMGMSQKDKLVPELTDMLAGCDVQRLLLLSSTSRGDTLDDVVRAYQGERLAGCILTKIDEAASLATPLDVIMRHGLKLHYVSNGQRVPEDLHLPNRSYLLHRAFKDAPDNSAHTYDGVEPALMMANAAPMTAGARRG</sequence>
<evidence type="ECO:0000256" key="8">
    <source>
        <dbReference type="ARBA" id="ARBA00022927"/>
    </source>
</evidence>
<comment type="caution">
    <text evidence="18">The sequence shown here is derived from an EMBL/GenBank/DDBJ whole genome shotgun (WGS) entry which is preliminary data.</text>
</comment>
<keyword evidence="6" id="KW-0547">Nucleotide-binding</keyword>
<evidence type="ECO:0000256" key="15">
    <source>
        <dbReference type="SAM" id="MobiDB-lite"/>
    </source>
</evidence>
<evidence type="ECO:0000259" key="16">
    <source>
        <dbReference type="SMART" id="SM00382"/>
    </source>
</evidence>
<evidence type="ECO:0000313" key="18">
    <source>
        <dbReference type="EMBL" id="MBK7413969.1"/>
    </source>
</evidence>
<dbReference type="GO" id="GO:0005047">
    <property type="term" value="F:signal recognition particle binding"/>
    <property type="evidence" value="ECO:0007669"/>
    <property type="project" value="TreeGrafter"/>
</dbReference>
<feature type="compositionally biased region" description="Pro residues" evidence="15">
    <location>
        <begin position="161"/>
        <end position="174"/>
    </location>
</feature>
<dbReference type="InterPro" id="IPR047040">
    <property type="entry name" value="FlhF__GTPase_dom"/>
</dbReference>
<feature type="coiled-coil region" evidence="14">
    <location>
        <begin position="333"/>
        <end position="360"/>
    </location>
</feature>
<dbReference type="PANTHER" id="PTHR43134">
    <property type="entry name" value="SIGNAL RECOGNITION PARTICLE RECEPTOR SUBUNIT ALPHA"/>
    <property type="match status" value="1"/>
</dbReference>
<keyword evidence="18" id="KW-0969">Cilium</keyword>
<keyword evidence="7" id="KW-1005">Bacterial flagellum biogenesis</keyword>
<dbReference type="InterPro" id="IPR000897">
    <property type="entry name" value="SRP54_GTPase_dom"/>
</dbReference>
<dbReference type="Gene3D" id="1.20.120.1380">
    <property type="entry name" value="Flagellar FlhF biosynthesis protein, N domain"/>
    <property type="match status" value="1"/>
</dbReference>
<evidence type="ECO:0000256" key="5">
    <source>
        <dbReference type="ARBA" id="ARBA00022475"/>
    </source>
</evidence>
<evidence type="ECO:0000256" key="13">
    <source>
        <dbReference type="NCBIfam" id="TIGR03499"/>
    </source>
</evidence>
<dbReference type="Pfam" id="PF00448">
    <property type="entry name" value="SRP54"/>
    <property type="match status" value="1"/>
</dbReference>
<dbReference type="EMBL" id="JADJMS010000005">
    <property type="protein sequence ID" value="MBK7413969.1"/>
    <property type="molecule type" value="Genomic_DNA"/>
</dbReference>
<comment type="function">
    <text evidence="12">Necessary for flagellar biosynthesis. May be involved in translocation of the flagellum.</text>
</comment>
<dbReference type="FunFam" id="3.40.50.300:FF:000695">
    <property type="entry name" value="Flagellar biosynthesis regulator FlhF"/>
    <property type="match status" value="1"/>
</dbReference>
<keyword evidence="9" id="KW-0342">GTP-binding</keyword>
<dbReference type="CDD" id="cd17873">
    <property type="entry name" value="FlhF"/>
    <property type="match status" value="1"/>
</dbReference>
<evidence type="ECO:0000256" key="14">
    <source>
        <dbReference type="SAM" id="Coils"/>
    </source>
</evidence>
<keyword evidence="14" id="KW-0175">Coiled coil</keyword>
<evidence type="ECO:0000256" key="1">
    <source>
        <dbReference type="ARBA" id="ARBA00004413"/>
    </source>
</evidence>
<evidence type="ECO:0000256" key="11">
    <source>
        <dbReference type="ARBA" id="ARBA00023225"/>
    </source>
</evidence>
<evidence type="ECO:0000259" key="17">
    <source>
        <dbReference type="SMART" id="SM00962"/>
    </source>
</evidence>
<dbReference type="Proteomes" id="UP000739411">
    <property type="component" value="Unassembled WGS sequence"/>
</dbReference>
<dbReference type="GO" id="GO:0005886">
    <property type="term" value="C:plasma membrane"/>
    <property type="evidence" value="ECO:0007669"/>
    <property type="project" value="UniProtKB-SubCell"/>
</dbReference>
<dbReference type="InterPro" id="IPR027417">
    <property type="entry name" value="P-loop_NTPase"/>
</dbReference>
<comment type="similarity">
    <text evidence="2">Belongs to the GTP-binding SRP family.</text>
</comment>
<evidence type="ECO:0000256" key="2">
    <source>
        <dbReference type="ARBA" id="ARBA00008531"/>
    </source>
</evidence>
<dbReference type="GO" id="GO:0044781">
    <property type="term" value="P:bacterial-type flagellum organization"/>
    <property type="evidence" value="ECO:0007669"/>
    <property type="project" value="UniProtKB-UniRule"/>
</dbReference>
<keyword evidence="18" id="KW-0966">Cell projection</keyword>